<reference evidence="2" key="1">
    <citation type="submission" date="2023-06" db="EMBL/GenBank/DDBJ databases">
        <title>Genome-scale phylogeny and comparative genomics of the fungal order Sordariales.</title>
        <authorList>
            <consortium name="Lawrence Berkeley National Laboratory"/>
            <person name="Hensen N."/>
            <person name="Bonometti L."/>
            <person name="Westerberg I."/>
            <person name="Brannstrom I.O."/>
            <person name="Guillou S."/>
            <person name="Cros-Aarteil S."/>
            <person name="Calhoun S."/>
            <person name="Haridas S."/>
            <person name="Kuo A."/>
            <person name="Mondo S."/>
            <person name="Pangilinan J."/>
            <person name="Riley R."/>
            <person name="Labutti K."/>
            <person name="Andreopoulos B."/>
            <person name="Lipzen A."/>
            <person name="Chen C."/>
            <person name="Yanf M."/>
            <person name="Daum C."/>
            <person name="Ng V."/>
            <person name="Clum A."/>
            <person name="Steindorff A."/>
            <person name="Ohm R."/>
            <person name="Martin F."/>
            <person name="Silar P."/>
            <person name="Natvig D."/>
            <person name="Lalanne C."/>
            <person name="Gautier V."/>
            <person name="Ament-Velasquez S.L."/>
            <person name="Kruys A."/>
            <person name="Hutchinson M.I."/>
            <person name="Powell A.J."/>
            <person name="Barry K."/>
            <person name="Miller A.N."/>
            <person name="Grigoriev I.V."/>
            <person name="Debuchy R."/>
            <person name="Gladieux P."/>
            <person name="Thoren M.H."/>
            <person name="Johannesson H."/>
        </authorList>
    </citation>
    <scope>NUCLEOTIDE SEQUENCE</scope>
    <source>
        <strain evidence="2">SMH4607-1</strain>
    </source>
</reference>
<dbReference type="Proteomes" id="UP001172102">
    <property type="component" value="Unassembled WGS sequence"/>
</dbReference>
<protein>
    <submittedName>
        <fullName evidence="2">Uncharacterized protein</fullName>
    </submittedName>
</protein>
<feature type="region of interest" description="Disordered" evidence="1">
    <location>
        <begin position="58"/>
        <end position="99"/>
    </location>
</feature>
<evidence type="ECO:0000313" key="3">
    <source>
        <dbReference type="Proteomes" id="UP001172102"/>
    </source>
</evidence>
<comment type="caution">
    <text evidence="2">The sequence shown here is derived from an EMBL/GenBank/DDBJ whole genome shotgun (WGS) entry which is preliminary data.</text>
</comment>
<sequence length="99" mass="10860">MTKRSSSRVHIIGSRRLKGLSVPGTTVKSRWPSYAALNSFKNTNGRFGRAGRYTRVLEPTPRAATKYGPTIPRSLPRPGQRPSASTPSQGHRSQVGCLR</sequence>
<accession>A0AA40BA69</accession>
<feature type="compositionally biased region" description="Polar residues" evidence="1">
    <location>
        <begin position="82"/>
        <end position="92"/>
    </location>
</feature>
<name>A0AA40BA69_9PEZI</name>
<gene>
    <name evidence="2" type="ORF">B0H67DRAFT_34412</name>
</gene>
<dbReference type="EMBL" id="JAUKUA010000001">
    <property type="protein sequence ID" value="KAK0730469.1"/>
    <property type="molecule type" value="Genomic_DNA"/>
</dbReference>
<dbReference type="AlphaFoldDB" id="A0AA40BA69"/>
<proteinExistence type="predicted"/>
<organism evidence="2 3">
    <name type="scientific">Lasiosphaeris hirsuta</name>
    <dbReference type="NCBI Taxonomy" id="260670"/>
    <lineage>
        <taxon>Eukaryota</taxon>
        <taxon>Fungi</taxon>
        <taxon>Dikarya</taxon>
        <taxon>Ascomycota</taxon>
        <taxon>Pezizomycotina</taxon>
        <taxon>Sordariomycetes</taxon>
        <taxon>Sordariomycetidae</taxon>
        <taxon>Sordariales</taxon>
        <taxon>Lasiosphaeriaceae</taxon>
        <taxon>Lasiosphaeris</taxon>
    </lineage>
</organism>
<keyword evidence="3" id="KW-1185">Reference proteome</keyword>
<evidence type="ECO:0000313" key="2">
    <source>
        <dbReference type="EMBL" id="KAK0730469.1"/>
    </source>
</evidence>
<evidence type="ECO:0000256" key="1">
    <source>
        <dbReference type="SAM" id="MobiDB-lite"/>
    </source>
</evidence>